<protein>
    <recommendedName>
        <fullName evidence="3">DUF5689 domain-containing protein</fullName>
    </recommendedName>
</protein>
<keyword evidence="2" id="KW-1185">Reference proteome</keyword>
<name>A0ABX0U6Q9_9FLAO</name>
<accession>A0ABX0U6Q9</accession>
<evidence type="ECO:0000313" key="1">
    <source>
        <dbReference type="EMBL" id="NIJ44533.1"/>
    </source>
</evidence>
<dbReference type="PROSITE" id="PS51257">
    <property type="entry name" value="PROKAR_LIPOPROTEIN"/>
    <property type="match status" value="1"/>
</dbReference>
<organism evidence="1 2">
    <name type="scientific">Wenyingzhuangia heitensis</name>
    <dbReference type="NCBI Taxonomy" id="1487859"/>
    <lineage>
        <taxon>Bacteria</taxon>
        <taxon>Pseudomonadati</taxon>
        <taxon>Bacteroidota</taxon>
        <taxon>Flavobacteriia</taxon>
        <taxon>Flavobacteriales</taxon>
        <taxon>Flavobacteriaceae</taxon>
        <taxon>Wenyingzhuangia</taxon>
    </lineage>
</organism>
<reference evidence="1 2" key="1">
    <citation type="submission" date="2020-03" db="EMBL/GenBank/DDBJ databases">
        <title>Genomic Encyclopedia of Type Strains, Phase IV (KMG-IV): sequencing the most valuable type-strain genomes for metagenomic binning, comparative biology and taxonomic classification.</title>
        <authorList>
            <person name="Goeker M."/>
        </authorList>
    </citation>
    <scope>NUCLEOTIDE SEQUENCE [LARGE SCALE GENOMIC DNA]</scope>
    <source>
        <strain evidence="1 2">DSM 101599</strain>
    </source>
</reference>
<dbReference type="Proteomes" id="UP000745859">
    <property type="component" value="Unassembled WGS sequence"/>
</dbReference>
<sequence>MKNKIKLTLIALSTFIVGCTTGGYDSPDDFSDVGFYTSEGTSQILEKNIYDYMTFADLSLGEVKHAWTIQTGNAFLKGPIERVPNNIESLIINDGDTVSNAKTVSVLFRKSGLQKVRLYNEFRDSVAFRGHRNGEDYEMASVQVGNKWVIDTTFVVKVYDTIIAELEVRQDGVVVNHKSTDTIYVEAGGSLNFIDKTTIGEPTGRNFFVRRPTVEGDPNSGQNVAYSAAEDATMLLKKLGVFEGGITANRTGETTPGDSDTYVFPAPIKVIPSTQPFQLTGNVIELENETIRIPFNGEFVEATGKESFFEVKVNGVVFDIESVTVNEADATFLDIKLVEPIYRPDVITVTMKEGSGLVSTDTREPITFTDETVQMHNVNLIHSDISGLETGMGWKALTATDPITVTRSDEVAATGTYSLKVNMDPGIEWYFVTAKLPAGLVLDNTKTYKFSYKVYVDASTTVRPGTTGFFLLPDWGQKLWGNVRDVNMFPEGVWKERSIEISPDSLEEVRLRFGSGGDTTTDAIIYMDDFFLQEIETRP</sequence>
<comment type="caution">
    <text evidence="1">The sequence shown here is derived from an EMBL/GenBank/DDBJ whole genome shotgun (WGS) entry which is preliminary data.</text>
</comment>
<evidence type="ECO:0000313" key="2">
    <source>
        <dbReference type="Proteomes" id="UP000745859"/>
    </source>
</evidence>
<gene>
    <name evidence="1" type="ORF">FHR24_000972</name>
</gene>
<proteinExistence type="predicted"/>
<dbReference type="RefSeq" id="WP_167184702.1">
    <property type="nucleotide sequence ID" value="NZ_JAASQL010000001.1"/>
</dbReference>
<dbReference type="Gene3D" id="2.60.120.260">
    <property type="entry name" value="Galactose-binding domain-like"/>
    <property type="match status" value="1"/>
</dbReference>
<dbReference type="EMBL" id="JAASQL010000001">
    <property type="protein sequence ID" value="NIJ44533.1"/>
    <property type="molecule type" value="Genomic_DNA"/>
</dbReference>
<evidence type="ECO:0008006" key="3">
    <source>
        <dbReference type="Google" id="ProtNLM"/>
    </source>
</evidence>